<protein>
    <submittedName>
        <fullName evidence="1">Uncharacterized protein</fullName>
    </submittedName>
</protein>
<keyword evidence="1" id="KW-0496">Mitochondrion</keyword>
<proteinExistence type="predicted"/>
<organism evidence="1">
    <name type="scientific">Picea glauca</name>
    <name type="common">White spruce</name>
    <name type="synonym">Pinus glauca</name>
    <dbReference type="NCBI Taxonomy" id="3330"/>
    <lineage>
        <taxon>Eukaryota</taxon>
        <taxon>Viridiplantae</taxon>
        <taxon>Streptophyta</taxon>
        <taxon>Embryophyta</taxon>
        <taxon>Tracheophyta</taxon>
        <taxon>Spermatophyta</taxon>
        <taxon>Pinopsida</taxon>
        <taxon>Pinidae</taxon>
        <taxon>Conifers I</taxon>
        <taxon>Pinales</taxon>
        <taxon>Pinaceae</taxon>
        <taxon>Picea</taxon>
    </lineage>
</organism>
<comment type="caution">
    <text evidence="1">The sequence shown here is derived from an EMBL/GenBank/DDBJ whole genome shotgun (WGS) entry which is preliminary data.</text>
</comment>
<geneLocation type="mitochondrion" evidence="1"/>
<dbReference type="AlphaFoldDB" id="A0A117NFN5"/>
<evidence type="ECO:0000313" key="1">
    <source>
        <dbReference type="EMBL" id="KUM45545.1"/>
    </source>
</evidence>
<gene>
    <name evidence="1" type="ORF">ABT39_MTgene2647</name>
</gene>
<sequence length="66" mass="7661">MRLDLLNCYPHWEHPSYDLKQLFELSYLRRGLSLAPFNPVWYFGKGRARAQSASLTNIISSALLPH</sequence>
<dbReference type="EMBL" id="LKAM01000018">
    <property type="protein sequence ID" value="KUM45545.1"/>
    <property type="molecule type" value="Genomic_DNA"/>
</dbReference>
<name>A0A117NFN5_PICGL</name>
<reference evidence="1" key="1">
    <citation type="journal article" date="2015" name="Genome Biol. Evol.">
        <title>Organellar Genomes of White Spruce (Picea glauca): Assembly and Annotation.</title>
        <authorList>
            <person name="Jackman S.D."/>
            <person name="Warren R.L."/>
            <person name="Gibb E.A."/>
            <person name="Vandervalk B.P."/>
            <person name="Mohamadi H."/>
            <person name="Chu J."/>
            <person name="Raymond A."/>
            <person name="Pleasance S."/>
            <person name="Coope R."/>
            <person name="Wildung M.R."/>
            <person name="Ritland C.E."/>
            <person name="Bousquet J."/>
            <person name="Jones S.J."/>
            <person name="Bohlmann J."/>
            <person name="Birol I."/>
        </authorList>
    </citation>
    <scope>NUCLEOTIDE SEQUENCE [LARGE SCALE GENOMIC DNA]</scope>
    <source>
        <tissue evidence="1">Flushing bud</tissue>
    </source>
</reference>
<accession>A0A117NFN5</accession>